<feature type="domain" description="Fatty acid hydroxylase" evidence="7">
    <location>
        <begin position="179"/>
        <end position="325"/>
    </location>
</feature>
<comment type="caution">
    <text evidence="8">The sequence shown here is derived from an EMBL/GenBank/DDBJ whole genome shotgun (WGS) entry which is preliminary data.</text>
</comment>
<dbReference type="GO" id="GO:0008610">
    <property type="term" value="P:lipid biosynthetic process"/>
    <property type="evidence" value="ECO:0007669"/>
    <property type="project" value="InterPro"/>
</dbReference>
<dbReference type="GO" id="GO:0016491">
    <property type="term" value="F:oxidoreductase activity"/>
    <property type="evidence" value="ECO:0007669"/>
    <property type="project" value="InterPro"/>
</dbReference>
<dbReference type="GO" id="GO:0005506">
    <property type="term" value="F:iron ion binding"/>
    <property type="evidence" value="ECO:0007669"/>
    <property type="project" value="InterPro"/>
</dbReference>
<feature type="transmembrane region" description="Helical" evidence="6">
    <location>
        <begin position="169"/>
        <end position="191"/>
    </location>
</feature>
<comment type="similarity">
    <text evidence="2">Belongs to the sterol desaturase family.</text>
</comment>
<dbReference type="AlphaFoldDB" id="A0A5N6L668"/>
<keyword evidence="5 6" id="KW-0472">Membrane</keyword>
<evidence type="ECO:0000256" key="5">
    <source>
        <dbReference type="ARBA" id="ARBA00023136"/>
    </source>
</evidence>
<dbReference type="PANTHER" id="PTHR11863">
    <property type="entry name" value="STEROL DESATURASE"/>
    <property type="match status" value="1"/>
</dbReference>
<evidence type="ECO:0000256" key="2">
    <source>
        <dbReference type="ARBA" id="ARBA00009324"/>
    </source>
</evidence>
<dbReference type="OrthoDB" id="1606438at2759"/>
<feature type="transmembrane region" description="Helical" evidence="6">
    <location>
        <begin position="88"/>
        <end position="106"/>
    </location>
</feature>
<comment type="subcellular location">
    <subcellularLocation>
        <location evidence="1">Membrane</location>
    </subcellularLocation>
</comment>
<dbReference type="Pfam" id="PF04116">
    <property type="entry name" value="FA_hydroxylase"/>
    <property type="match status" value="1"/>
</dbReference>
<keyword evidence="4 6" id="KW-1133">Transmembrane helix</keyword>
<accession>A0A5N6L668</accession>
<gene>
    <name evidence="8" type="ORF">FH972_026906</name>
</gene>
<dbReference type="GO" id="GO:0016020">
    <property type="term" value="C:membrane"/>
    <property type="evidence" value="ECO:0007669"/>
    <property type="project" value="UniProtKB-SubCell"/>
</dbReference>
<evidence type="ECO:0000259" key="7">
    <source>
        <dbReference type="Pfam" id="PF04116"/>
    </source>
</evidence>
<sequence>MAAVQRNPKDSMKSTWRTWDRKRWGRHHWMAELLGIQPNDLNRETPVHQKTDKMPYLPHWQGHKFILAGALWPILVHQLYVLYTGKNLGYIAVFIFYTLAYKINAIHELNVLRNLGHKYGFLDGDKHERDQIPDHAVDSVFHSLVSTATFRPMMTTFLAYRTSHTPATISWWIIAEIGIYTVVLDFWFYWYHRCMHDFDSLWKYHRTHHLTKHPNPLLTLFADTEQEIFDIAIIPLMTWGSMKLMGFPMGFYEWWICHQYIVWTELWGHSGLRVLVTPPTTATPLLKFFDAELVTEDHDLHHRKGWKTSHNYGKQTRLWDRFFNTTHERYETIPANIDWNNPVTLPPFKLD</sequence>
<evidence type="ECO:0000313" key="9">
    <source>
        <dbReference type="Proteomes" id="UP000327013"/>
    </source>
</evidence>
<dbReference type="InterPro" id="IPR006694">
    <property type="entry name" value="Fatty_acid_hydroxylase"/>
</dbReference>
<evidence type="ECO:0000256" key="4">
    <source>
        <dbReference type="ARBA" id="ARBA00022989"/>
    </source>
</evidence>
<organism evidence="8 9">
    <name type="scientific">Carpinus fangiana</name>
    <dbReference type="NCBI Taxonomy" id="176857"/>
    <lineage>
        <taxon>Eukaryota</taxon>
        <taxon>Viridiplantae</taxon>
        <taxon>Streptophyta</taxon>
        <taxon>Embryophyta</taxon>
        <taxon>Tracheophyta</taxon>
        <taxon>Spermatophyta</taxon>
        <taxon>Magnoliopsida</taxon>
        <taxon>eudicotyledons</taxon>
        <taxon>Gunneridae</taxon>
        <taxon>Pentapetalae</taxon>
        <taxon>rosids</taxon>
        <taxon>fabids</taxon>
        <taxon>Fagales</taxon>
        <taxon>Betulaceae</taxon>
        <taxon>Carpinus</taxon>
    </lineage>
</organism>
<reference evidence="8 9" key="1">
    <citation type="submission" date="2019-06" db="EMBL/GenBank/DDBJ databases">
        <title>A chromosomal-level reference genome of Carpinus fangiana (Coryloideae, Betulaceae).</title>
        <authorList>
            <person name="Yang X."/>
            <person name="Wang Z."/>
            <person name="Zhang L."/>
            <person name="Hao G."/>
            <person name="Liu J."/>
            <person name="Yang Y."/>
        </authorList>
    </citation>
    <scope>NUCLEOTIDE SEQUENCE [LARGE SCALE GENOMIC DNA]</scope>
    <source>
        <strain evidence="8">Cfa_2016G</strain>
        <tissue evidence="8">Leaf</tissue>
    </source>
</reference>
<evidence type="ECO:0000313" key="8">
    <source>
        <dbReference type="EMBL" id="KAB9006551.1"/>
    </source>
</evidence>
<protein>
    <recommendedName>
        <fullName evidence="7">Fatty acid hydroxylase domain-containing protein</fullName>
    </recommendedName>
</protein>
<proteinExistence type="inferred from homology"/>
<dbReference type="InterPro" id="IPR050307">
    <property type="entry name" value="Sterol_Desaturase_Related"/>
</dbReference>
<evidence type="ECO:0000256" key="3">
    <source>
        <dbReference type="ARBA" id="ARBA00022692"/>
    </source>
</evidence>
<keyword evidence="9" id="KW-1185">Reference proteome</keyword>
<dbReference type="Proteomes" id="UP000327013">
    <property type="component" value="Unassembled WGS sequence"/>
</dbReference>
<name>A0A5N6L668_9ROSI</name>
<dbReference type="EMBL" id="VIBQ01000141">
    <property type="protein sequence ID" value="KAB9006551.1"/>
    <property type="molecule type" value="Genomic_DNA"/>
</dbReference>
<evidence type="ECO:0000256" key="1">
    <source>
        <dbReference type="ARBA" id="ARBA00004370"/>
    </source>
</evidence>
<evidence type="ECO:0000256" key="6">
    <source>
        <dbReference type="SAM" id="Phobius"/>
    </source>
</evidence>
<keyword evidence="3 6" id="KW-0812">Transmembrane</keyword>